<evidence type="ECO:0000256" key="1">
    <source>
        <dbReference type="SAM" id="MobiDB-lite"/>
    </source>
</evidence>
<dbReference type="EMBL" id="KL142367">
    <property type="protein sequence ID" value="KDR85140.1"/>
    <property type="molecule type" value="Genomic_DNA"/>
</dbReference>
<name>A0A067TPJ9_GALM3</name>
<reference evidence="3" key="1">
    <citation type="journal article" date="2014" name="Proc. Natl. Acad. Sci. U.S.A.">
        <title>Extensive sampling of basidiomycete genomes demonstrates inadequacy of the white-rot/brown-rot paradigm for wood decay fungi.</title>
        <authorList>
            <person name="Riley R."/>
            <person name="Salamov A.A."/>
            <person name="Brown D.W."/>
            <person name="Nagy L.G."/>
            <person name="Floudas D."/>
            <person name="Held B.W."/>
            <person name="Levasseur A."/>
            <person name="Lombard V."/>
            <person name="Morin E."/>
            <person name="Otillar R."/>
            <person name="Lindquist E.A."/>
            <person name="Sun H."/>
            <person name="LaButti K.M."/>
            <person name="Schmutz J."/>
            <person name="Jabbour D."/>
            <person name="Luo H."/>
            <person name="Baker S.E."/>
            <person name="Pisabarro A.G."/>
            <person name="Walton J.D."/>
            <person name="Blanchette R.A."/>
            <person name="Henrissat B."/>
            <person name="Martin F."/>
            <person name="Cullen D."/>
            <person name="Hibbett D.S."/>
            <person name="Grigoriev I.V."/>
        </authorList>
    </citation>
    <scope>NUCLEOTIDE SEQUENCE [LARGE SCALE GENOMIC DNA]</scope>
    <source>
        <strain evidence="3">CBS 339.88</strain>
    </source>
</reference>
<accession>A0A067TPJ9</accession>
<evidence type="ECO:0000313" key="2">
    <source>
        <dbReference type="EMBL" id="KDR85140.1"/>
    </source>
</evidence>
<keyword evidence="3" id="KW-1185">Reference proteome</keyword>
<protein>
    <submittedName>
        <fullName evidence="2">Uncharacterized protein</fullName>
    </submittedName>
</protein>
<feature type="compositionally biased region" description="Basic and acidic residues" evidence="1">
    <location>
        <begin position="90"/>
        <end position="127"/>
    </location>
</feature>
<dbReference type="InterPro" id="IPR013885">
    <property type="entry name" value="DUF1764_euk"/>
</dbReference>
<gene>
    <name evidence="2" type="ORF">GALMADRAFT_83573</name>
</gene>
<proteinExistence type="predicted"/>
<dbReference type="HOGENOM" id="CLU_103523_1_1_1"/>
<dbReference type="Pfam" id="PF08576">
    <property type="entry name" value="DUF1764"/>
    <property type="match status" value="1"/>
</dbReference>
<dbReference type="AlphaFoldDB" id="A0A067TPJ9"/>
<dbReference type="OrthoDB" id="20835at2759"/>
<evidence type="ECO:0000313" key="3">
    <source>
        <dbReference type="Proteomes" id="UP000027222"/>
    </source>
</evidence>
<dbReference type="Proteomes" id="UP000027222">
    <property type="component" value="Unassembled WGS sequence"/>
</dbReference>
<feature type="region of interest" description="Disordered" evidence="1">
    <location>
        <begin position="1"/>
        <end position="129"/>
    </location>
</feature>
<sequence>MSEIDDIFASKGKTKGVPLPLLSHFPSTPLLKKEKKSKKKKVDLSQDGTPPKPADTSNIASSSKKRPLPETVVDTSKHLEGPSKRQKFVANHDEDNNSKPHKVDQKKSSTDAEFKDSRGTGDRRTTEEGWLVYKEYELGIGDQGGGKPLRPI</sequence>
<organism evidence="2 3">
    <name type="scientific">Galerina marginata (strain CBS 339.88)</name>
    <dbReference type="NCBI Taxonomy" id="685588"/>
    <lineage>
        <taxon>Eukaryota</taxon>
        <taxon>Fungi</taxon>
        <taxon>Dikarya</taxon>
        <taxon>Basidiomycota</taxon>
        <taxon>Agaricomycotina</taxon>
        <taxon>Agaricomycetes</taxon>
        <taxon>Agaricomycetidae</taxon>
        <taxon>Agaricales</taxon>
        <taxon>Agaricineae</taxon>
        <taxon>Strophariaceae</taxon>
        <taxon>Galerina</taxon>
    </lineage>
</organism>